<dbReference type="PANTHER" id="PTHR21505">
    <property type="entry name" value="MADF DOMAIN-CONTAINING PROTEIN-RELATED"/>
    <property type="match status" value="1"/>
</dbReference>
<sequence>MEWSEELTMKLIEVYRKYELLWNPKHPHYYNKNKKFDAWSDLAAQLERPIDACKTKISALLSSLRRERADEVYISSWYAFKSLQFLLDRDKPRERVDTITCVADKPSEISAVATNDITETPASQIIDASNENPAVPKLSSASLKASQKRKKRDTEQERLDKAFDILTSTAAANCPSETSNDAFGKYIAKKMDKYTSNTQIAVEQAIMNVLFNADRGLYEPNFANSHFTSIYPSHQNQQLQCNAFPIHSQYTQRVQSQTQSSYPSPTQTSSSVVATPSPSPSLLNTSSLATAYEDQLDNLDIPELTDL</sequence>
<dbReference type="PANTHER" id="PTHR21505:SF12">
    <property type="entry name" value="MADF DOMAIN-CONTAINING PROTEIN-RELATED"/>
    <property type="match status" value="1"/>
</dbReference>
<organism evidence="3 4">
    <name type="scientific">Hypothenemus hampei</name>
    <name type="common">Coffee berry borer</name>
    <dbReference type="NCBI Taxonomy" id="57062"/>
    <lineage>
        <taxon>Eukaryota</taxon>
        <taxon>Metazoa</taxon>
        <taxon>Ecdysozoa</taxon>
        <taxon>Arthropoda</taxon>
        <taxon>Hexapoda</taxon>
        <taxon>Insecta</taxon>
        <taxon>Pterygota</taxon>
        <taxon>Neoptera</taxon>
        <taxon>Endopterygota</taxon>
        <taxon>Coleoptera</taxon>
        <taxon>Polyphaga</taxon>
        <taxon>Cucujiformia</taxon>
        <taxon>Curculionidae</taxon>
        <taxon>Scolytinae</taxon>
        <taxon>Hypothenemus</taxon>
    </lineage>
</organism>
<dbReference type="EMBL" id="JBDJPC010000003">
    <property type="protein sequence ID" value="KAL1509953.1"/>
    <property type="molecule type" value="Genomic_DNA"/>
</dbReference>
<dbReference type="InterPro" id="IPR006578">
    <property type="entry name" value="MADF-dom"/>
</dbReference>
<evidence type="ECO:0000313" key="3">
    <source>
        <dbReference type="EMBL" id="KAL1509953.1"/>
    </source>
</evidence>
<evidence type="ECO:0000259" key="2">
    <source>
        <dbReference type="PROSITE" id="PS51029"/>
    </source>
</evidence>
<dbReference type="AlphaFoldDB" id="A0ABD1F702"/>
<feature type="region of interest" description="Disordered" evidence="1">
    <location>
        <begin position="123"/>
        <end position="156"/>
    </location>
</feature>
<protein>
    <recommendedName>
        <fullName evidence="2">MADF domain-containing protein</fullName>
    </recommendedName>
</protein>
<feature type="compositionally biased region" description="Polar residues" evidence="1">
    <location>
        <begin position="123"/>
        <end position="132"/>
    </location>
</feature>
<keyword evidence="4" id="KW-1185">Reference proteome</keyword>
<reference evidence="3 4" key="1">
    <citation type="submission" date="2024-05" db="EMBL/GenBank/DDBJ databases">
        <title>Genetic variation in Jamaican populations of the coffee berry borer (Hypothenemus hampei).</title>
        <authorList>
            <person name="Errbii M."/>
            <person name="Myrie A."/>
        </authorList>
    </citation>
    <scope>NUCLEOTIDE SEQUENCE [LARGE SCALE GENOMIC DNA]</scope>
    <source>
        <strain evidence="3">JA-Hopewell-2020-01-JO</strain>
        <tissue evidence="3">Whole body</tissue>
    </source>
</reference>
<dbReference type="Proteomes" id="UP001566132">
    <property type="component" value="Unassembled WGS sequence"/>
</dbReference>
<proteinExistence type="predicted"/>
<comment type="caution">
    <text evidence="3">The sequence shown here is derived from an EMBL/GenBank/DDBJ whole genome shotgun (WGS) entry which is preliminary data.</text>
</comment>
<feature type="region of interest" description="Disordered" evidence="1">
    <location>
        <begin position="254"/>
        <end position="280"/>
    </location>
</feature>
<dbReference type="SMART" id="SM00595">
    <property type="entry name" value="MADF"/>
    <property type="match status" value="1"/>
</dbReference>
<name>A0ABD1F702_HYPHA</name>
<feature type="domain" description="MADF" evidence="2">
    <location>
        <begin position="10"/>
        <end position="91"/>
    </location>
</feature>
<accession>A0ABD1F702</accession>
<evidence type="ECO:0000313" key="4">
    <source>
        <dbReference type="Proteomes" id="UP001566132"/>
    </source>
</evidence>
<evidence type="ECO:0000256" key="1">
    <source>
        <dbReference type="SAM" id="MobiDB-lite"/>
    </source>
</evidence>
<dbReference type="Pfam" id="PF10545">
    <property type="entry name" value="MADF_DNA_bdg"/>
    <property type="match status" value="1"/>
</dbReference>
<dbReference type="PROSITE" id="PS51029">
    <property type="entry name" value="MADF"/>
    <property type="match status" value="1"/>
</dbReference>
<gene>
    <name evidence="3" type="ORF">ABEB36_004617</name>
</gene>